<dbReference type="RefSeq" id="WP_181615412.1">
    <property type="nucleotide sequence ID" value="NZ_BAABAM010000008.1"/>
</dbReference>
<organism evidence="2 3">
    <name type="scientific">Nonomuraea soli</name>
    <dbReference type="NCBI Taxonomy" id="1032476"/>
    <lineage>
        <taxon>Bacteria</taxon>
        <taxon>Bacillati</taxon>
        <taxon>Actinomycetota</taxon>
        <taxon>Actinomycetes</taxon>
        <taxon>Streptosporangiales</taxon>
        <taxon>Streptosporangiaceae</taxon>
        <taxon>Nonomuraea</taxon>
    </lineage>
</organism>
<evidence type="ECO:0000313" key="2">
    <source>
        <dbReference type="EMBL" id="MBA2896698.1"/>
    </source>
</evidence>
<dbReference type="EMBL" id="JACDUR010000009">
    <property type="protein sequence ID" value="MBA2896698.1"/>
    <property type="molecule type" value="Genomic_DNA"/>
</dbReference>
<sequence>MTTLIAVDGGNSKTDVVLLNSEGEILARGRGGAFLPQSEGVAPATDVIEVVVRQALGFDGRADHLVAFLAGADLPEEEVALEHEISGRGLARQVLVRNDTFALLRSGASGPWGVAVVCGAGINAVGVAPDGSVARFPSLGPISGDWGGGGGLSAETLWHAVRAEDGRGAPTELAALVKSHFGAATVEQVALDLHFGRLERERLLELTPGLFKVAAAGDEIAVSLVTRMADEVMAMAGVCLKRLDLLRTPTEVVLGGGVLRARDPLLTALLDERFAERAPLATQIIAELPPIAGAALAALDRIGASEEAKARLREQF</sequence>
<keyword evidence="2" id="KW-0808">Transferase</keyword>
<protein>
    <submittedName>
        <fullName evidence="2">N-acetylglucosamine kinase-like BadF-type ATPase</fullName>
    </submittedName>
</protein>
<dbReference type="AlphaFoldDB" id="A0A7W0CSV6"/>
<dbReference type="Gene3D" id="3.30.420.40">
    <property type="match status" value="2"/>
</dbReference>
<keyword evidence="2" id="KW-0418">Kinase</keyword>
<dbReference type="InterPro" id="IPR043129">
    <property type="entry name" value="ATPase_NBD"/>
</dbReference>
<dbReference type="Pfam" id="PF01869">
    <property type="entry name" value="BcrAD_BadFG"/>
    <property type="match status" value="1"/>
</dbReference>
<reference evidence="2 3" key="1">
    <citation type="submission" date="2020-07" db="EMBL/GenBank/DDBJ databases">
        <title>Genomic Encyclopedia of Type Strains, Phase IV (KMG-IV): sequencing the most valuable type-strain genomes for metagenomic binning, comparative biology and taxonomic classification.</title>
        <authorList>
            <person name="Goeker M."/>
        </authorList>
    </citation>
    <scope>NUCLEOTIDE SEQUENCE [LARGE SCALE GENOMIC DNA]</scope>
    <source>
        <strain evidence="2 3">DSM 45533</strain>
    </source>
</reference>
<comment type="caution">
    <text evidence="2">The sequence shown here is derived from an EMBL/GenBank/DDBJ whole genome shotgun (WGS) entry which is preliminary data.</text>
</comment>
<gene>
    <name evidence="2" type="ORF">HNR30_008089</name>
</gene>
<evidence type="ECO:0000259" key="1">
    <source>
        <dbReference type="Pfam" id="PF01869"/>
    </source>
</evidence>
<dbReference type="Proteomes" id="UP000530928">
    <property type="component" value="Unassembled WGS sequence"/>
</dbReference>
<proteinExistence type="predicted"/>
<dbReference type="PANTHER" id="PTHR43190:SF3">
    <property type="entry name" value="N-ACETYL-D-GLUCOSAMINE KINASE"/>
    <property type="match status" value="1"/>
</dbReference>
<accession>A0A7W0CSV6</accession>
<keyword evidence="3" id="KW-1185">Reference proteome</keyword>
<dbReference type="SUPFAM" id="SSF53067">
    <property type="entry name" value="Actin-like ATPase domain"/>
    <property type="match status" value="2"/>
</dbReference>
<name>A0A7W0CSV6_9ACTN</name>
<dbReference type="InterPro" id="IPR002731">
    <property type="entry name" value="ATPase_BadF"/>
</dbReference>
<evidence type="ECO:0000313" key="3">
    <source>
        <dbReference type="Proteomes" id="UP000530928"/>
    </source>
</evidence>
<dbReference type="GO" id="GO:0016301">
    <property type="term" value="F:kinase activity"/>
    <property type="evidence" value="ECO:0007669"/>
    <property type="project" value="UniProtKB-KW"/>
</dbReference>
<dbReference type="InterPro" id="IPR052519">
    <property type="entry name" value="Euk-type_GlcNAc_Kinase"/>
</dbReference>
<feature type="domain" description="ATPase BadF/BadG/BcrA/BcrD type" evidence="1">
    <location>
        <begin position="7"/>
        <end position="298"/>
    </location>
</feature>
<dbReference type="PANTHER" id="PTHR43190">
    <property type="entry name" value="N-ACETYL-D-GLUCOSAMINE KINASE"/>
    <property type="match status" value="1"/>
</dbReference>